<accession>A0A1M4VAC9</accession>
<protein>
    <submittedName>
        <fullName evidence="4">Helicase conserved C-terminal domain-containing protein</fullName>
    </submittedName>
</protein>
<dbReference type="SUPFAM" id="SSF56024">
    <property type="entry name" value="Phospholipase D/nuclease"/>
    <property type="match status" value="1"/>
</dbReference>
<feature type="domain" description="PLD phosphodiesterase" evidence="1">
    <location>
        <begin position="231"/>
        <end position="262"/>
    </location>
</feature>
<dbReference type="AlphaFoldDB" id="A0A1M4VAC9"/>
<keyword evidence="4" id="KW-0347">Helicase</keyword>
<name>A0A1M4VAC9_9FIRM</name>
<dbReference type="Pfam" id="PF11907">
    <property type="entry name" value="DUF3427"/>
    <property type="match status" value="1"/>
</dbReference>
<dbReference type="Gene3D" id="3.30.870.10">
    <property type="entry name" value="Endonuclease Chain A"/>
    <property type="match status" value="1"/>
</dbReference>
<dbReference type="GO" id="GO:0006793">
    <property type="term" value="P:phosphorus metabolic process"/>
    <property type="evidence" value="ECO:0007669"/>
    <property type="project" value="UniProtKB-ARBA"/>
</dbReference>
<dbReference type="PROSITE" id="PS51194">
    <property type="entry name" value="HELICASE_CTER"/>
    <property type="match status" value="1"/>
</dbReference>
<evidence type="ECO:0000259" key="2">
    <source>
        <dbReference type="PROSITE" id="PS51192"/>
    </source>
</evidence>
<reference evidence="4 5" key="1">
    <citation type="submission" date="2016-11" db="EMBL/GenBank/DDBJ databases">
        <authorList>
            <person name="Jaros S."/>
            <person name="Januszkiewicz K."/>
            <person name="Wedrychowicz H."/>
        </authorList>
    </citation>
    <scope>NUCLEOTIDE SEQUENCE [LARGE SCALE GENOMIC DNA]</scope>
    <source>
        <strain evidence="4 5">DSM 14828</strain>
    </source>
</reference>
<dbReference type="GO" id="GO:0004386">
    <property type="term" value="F:helicase activity"/>
    <property type="evidence" value="ECO:0007669"/>
    <property type="project" value="UniProtKB-KW"/>
</dbReference>
<evidence type="ECO:0000313" key="4">
    <source>
        <dbReference type="EMBL" id="SHE65912.1"/>
    </source>
</evidence>
<dbReference type="PROSITE" id="PS50035">
    <property type="entry name" value="PLD"/>
    <property type="match status" value="1"/>
</dbReference>
<dbReference type="InterPro" id="IPR025202">
    <property type="entry name" value="PLD-like_dom"/>
</dbReference>
<dbReference type="EMBL" id="FQTU01000005">
    <property type="protein sequence ID" value="SHE65912.1"/>
    <property type="molecule type" value="Genomic_DNA"/>
</dbReference>
<dbReference type="InterPro" id="IPR001650">
    <property type="entry name" value="Helicase_C-like"/>
</dbReference>
<gene>
    <name evidence="4" type="ORF">SAMN02746064_00923</name>
</gene>
<dbReference type="SUPFAM" id="SSF52540">
    <property type="entry name" value="P-loop containing nucleoside triphosphate hydrolases"/>
    <property type="match status" value="1"/>
</dbReference>
<sequence>MKTNLPIGIYEQVINGYIHQELEKLAHNPKFYIDKSYINAVTSQDMLANYLAKILREVFTALDHKNHKIEDRLSLANELIRYMANFLSQQKSPDVDLIKRLDNYWIQKEGEMLLAIAERKAEHLVNKSKMELVRPSTSVATQSLFTGAAHEPRMESEIRKEIVSCERIDWLISFVKWTGLRLVMDELKEFTEQGGKLRVITTSYIGATDYKAVDWLSKLCNTEIKISYDTERTRLHAKTYVFWRNTGFSTAYIGSSNLSESAMTSGLEWNVKLSEYDSKPAMQKIEATFETYWNSPEFMIFNRETDENRLKTALLKGKGIESNGNSAMDVHYFDISPHHYQQEILDKLEAERQVHGNFRNLVISATGTGKTVISAFDYKRFNKENQRARLLFVAHRKEILSQSLQCFRNILKQPNFGGLLVDGIRPESIEHVFVSIQSVNSTKFIETLPEDYYDFIIVDEFHHAAAPSYQDLLRHFKPKILLGLTATPERTDGQSIFDYFDSPDAIQLRLTEAIERKLLSPFHYFGVTDSIDFRHVRWQAGKYNMEDLENLIVLSERSAKIRAEQIKMAIGNYALDWAEIIGIGFCVTKKHAEFMANFFNDSGIPSDFLTSDSDLKIRESTKQRLVSKEIHFVFVVDLYNEGVDIPEVNTVLFLRPTESLTVFLQQLGRGLRLSEDKEALTVIDFVGQQRAEYNFEERFRALMKQTKGSVSQEIKSGFVHVPKGCAIYLEKVAQKTVLNHISNAVNNKRQVLRKIRDWQGKDSKNNFLDFFIHWNVSPLELYRIDSKKATLSGLSNMPGSSREHDKMLSNGYARLSQVKAVHWLKWLLDNLPDIYAERFDLSTIRTSHLSSLYLDMLYYTFMNEGINMLGKEFNEVLDMLFGKQCYFDELMSVIQFTYDHQDQVTTPIAELNGALELHGVYTINMVLSALEKHNYERLYPLREGVLYINEKEMDVLFVTLNKSESDYSETTLYDDYAINEKLFHWQSQSRTTVESTTGQRYISQKKSGRKVLMFARSYKKQKDYTCLYTCLGFADYVRHEGSAPINIIWELRNRMPAKLLELASKAE</sequence>
<dbReference type="STRING" id="1120975.SAMN02746064_00923"/>
<dbReference type="Pfam" id="PF04851">
    <property type="entry name" value="ResIII"/>
    <property type="match status" value="1"/>
</dbReference>
<keyword evidence="4" id="KW-0378">Hydrolase</keyword>
<organism evidence="4 5">
    <name type="scientific">Alkalibacter saccharofermentans DSM 14828</name>
    <dbReference type="NCBI Taxonomy" id="1120975"/>
    <lineage>
        <taxon>Bacteria</taxon>
        <taxon>Bacillati</taxon>
        <taxon>Bacillota</taxon>
        <taxon>Clostridia</taxon>
        <taxon>Eubacteriales</taxon>
        <taxon>Eubacteriaceae</taxon>
        <taxon>Alkalibacter</taxon>
    </lineage>
</organism>
<keyword evidence="4" id="KW-0067">ATP-binding</keyword>
<keyword evidence="5" id="KW-1185">Reference proteome</keyword>
<dbReference type="CDD" id="cd18032">
    <property type="entry name" value="DEXHc_RE_I_III_res"/>
    <property type="match status" value="1"/>
</dbReference>
<dbReference type="PANTHER" id="PTHR47962:SF7">
    <property type="entry name" value="MITOCHONDRIAL ATP-DEPENDENT HELICASE IRC3-RELATED"/>
    <property type="match status" value="1"/>
</dbReference>
<dbReference type="CDD" id="cd09203">
    <property type="entry name" value="PLDc_N_DEXD_b1"/>
    <property type="match status" value="1"/>
</dbReference>
<dbReference type="Gene3D" id="3.40.50.300">
    <property type="entry name" value="P-loop containing nucleotide triphosphate hydrolases"/>
    <property type="match status" value="2"/>
</dbReference>
<dbReference type="RefSeq" id="WP_073269917.1">
    <property type="nucleotide sequence ID" value="NZ_FQTU01000005.1"/>
</dbReference>
<evidence type="ECO:0000259" key="3">
    <source>
        <dbReference type="PROSITE" id="PS51194"/>
    </source>
</evidence>
<dbReference type="SMART" id="SM00487">
    <property type="entry name" value="DEXDc"/>
    <property type="match status" value="1"/>
</dbReference>
<dbReference type="InterPro" id="IPR027417">
    <property type="entry name" value="P-loop_NTPase"/>
</dbReference>
<dbReference type="GO" id="GO:0016887">
    <property type="term" value="F:ATP hydrolysis activity"/>
    <property type="evidence" value="ECO:0007669"/>
    <property type="project" value="TreeGrafter"/>
</dbReference>
<feature type="domain" description="Helicase ATP-binding" evidence="2">
    <location>
        <begin position="351"/>
        <end position="506"/>
    </location>
</feature>
<dbReference type="GO" id="GO:0005524">
    <property type="term" value="F:ATP binding"/>
    <property type="evidence" value="ECO:0007669"/>
    <property type="project" value="InterPro"/>
</dbReference>
<evidence type="ECO:0000313" key="5">
    <source>
        <dbReference type="Proteomes" id="UP000184251"/>
    </source>
</evidence>
<dbReference type="Proteomes" id="UP000184251">
    <property type="component" value="Unassembled WGS sequence"/>
</dbReference>
<dbReference type="InterPro" id="IPR001736">
    <property type="entry name" value="PLipase_D/transphosphatidylase"/>
</dbReference>
<dbReference type="Pfam" id="PF00271">
    <property type="entry name" value="Helicase_C"/>
    <property type="match status" value="1"/>
</dbReference>
<dbReference type="InterPro" id="IPR052511">
    <property type="entry name" value="ATP-dep_Helicase"/>
</dbReference>
<dbReference type="InterPro" id="IPR006935">
    <property type="entry name" value="Helicase/UvrB_N"/>
</dbReference>
<dbReference type="PANTHER" id="PTHR47962">
    <property type="entry name" value="ATP-DEPENDENT HELICASE LHR-RELATED-RELATED"/>
    <property type="match status" value="1"/>
</dbReference>
<dbReference type="InterPro" id="IPR014001">
    <property type="entry name" value="Helicase_ATP-bd"/>
</dbReference>
<dbReference type="SMART" id="SM00490">
    <property type="entry name" value="HELICc"/>
    <property type="match status" value="1"/>
</dbReference>
<dbReference type="InterPro" id="IPR021835">
    <property type="entry name" value="DUF3427"/>
</dbReference>
<evidence type="ECO:0000259" key="1">
    <source>
        <dbReference type="PROSITE" id="PS50035"/>
    </source>
</evidence>
<dbReference type="GO" id="GO:0003677">
    <property type="term" value="F:DNA binding"/>
    <property type="evidence" value="ECO:0007669"/>
    <property type="project" value="InterPro"/>
</dbReference>
<keyword evidence="4" id="KW-0547">Nucleotide-binding</keyword>
<dbReference type="PROSITE" id="PS51192">
    <property type="entry name" value="HELICASE_ATP_BIND_1"/>
    <property type="match status" value="1"/>
</dbReference>
<dbReference type="Pfam" id="PF13091">
    <property type="entry name" value="PLDc_2"/>
    <property type="match status" value="1"/>
</dbReference>
<proteinExistence type="predicted"/>
<feature type="domain" description="Helicase C-terminal" evidence="3">
    <location>
        <begin position="569"/>
        <end position="722"/>
    </location>
</feature>
<dbReference type="CDD" id="cd18799">
    <property type="entry name" value="SF2_C_EcoAI-like"/>
    <property type="match status" value="1"/>
</dbReference>